<dbReference type="EMBL" id="FNHB01000010">
    <property type="protein sequence ID" value="SDM98972.1"/>
    <property type="molecule type" value="Genomic_DNA"/>
</dbReference>
<reference evidence="2 3" key="1">
    <citation type="submission" date="2016-10" db="EMBL/GenBank/DDBJ databases">
        <authorList>
            <person name="de Groot N.N."/>
        </authorList>
    </citation>
    <scope>NUCLEOTIDE SEQUENCE [LARGE SCALE GENOMIC DNA]</scope>
    <source>
        <strain evidence="2 3">DSM 1736</strain>
    </source>
</reference>
<evidence type="ECO:0000313" key="3">
    <source>
        <dbReference type="Proteomes" id="UP000214880"/>
    </source>
</evidence>
<dbReference type="Proteomes" id="UP000214880">
    <property type="component" value="Unassembled WGS sequence"/>
</dbReference>
<proteinExistence type="predicted"/>
<keyword evidence="1" id="KW-0472">Membrane</keyword>
<accession>A0A1G9XQ77</accession>
<organism evidence="2 3">
    <name type="scientific">Dendrosporobacter quercicolus</name>
    <dbReference type="NCBI Taxonomy" id="146817"/>
    <lineage>
        <taxon>Bacteria</taxon>
        <taxon>Bacillati</taxon>
        <taxon>Bacillota</taxon>
        <taxon>Negativicutes</taxon>
        <taxon>Selenomonadales</taxon>
        <taxon>Sporomusaceae</taxon>
        <taxon>Dendrosporobacter</taxon>
    </lineage>
</organism>
<keyword evidence="1" id="KW-0812">Transmembrane</keyword>
<sequence length="142" mass="15552">MFYYLTMTLTILANLFYHILQKSISPVIHPLFSLLVTYVTAIVVVLIVYPFYPSSFSFYDNLKGLNWASAALALAIIGLELGFLLAYRAGWDISLAAIISNVSVSVLLIPIGILLFKETITAVNTVGLLFCIIGIILTSSKS</sequence>
<keyword evidence="1" id="KW-1133">Transmembrane helix</keyword>
<feature type="transmembrane region" description="Helical" evidence="1">
    <location>
        <begin position="122"/>
        <end position="140"/>
    </location>
</feature>
<evidence type="ECO:0000256" key="1">
    <source>
        <dbReference type="SAM" id="Phobius"/>
    </source>
</evidence>
<protein>
    <submittedName>
        <fullName evidence="2">EamA-like transporter family protein</fullName>
    </submittedName>
</protein>
<keyword evidence="3" id="KW-1185">Reference proteome</keyword>
<dbReference type="STRING" id="146817.SAMN04488502_11013"/>
<feature type="transmembrane region" description="Helical" evidence="1">
    <location>
        <begin position="93"/>
        <end position="116"/>
    </location>
</feature>
<gene>
    <name evidence="2" type="ORF">SAMN04488502_11013</name>
</gene>
<dbReference type="RefSeq" id="WP_092074495.1">
    <property type="nucleotide sequence ID" value="NZ_FNHB01000010.1"/>
</dbReference>
<dbReference type="OrthoDB" id="2294582at2"/>
<evidence type="ECO:0000313" key="2">
    <source>
        <dbReference type="EMBL" id="SDM98972.1"/>
    </source>
</evidence>
<name>A0A1G9XQ77_9FIRM</name>
<feature type="transmembrane region" description="Helical" evidence="1">
    <location>
        <begin position="31"/>
        <end position="52"/>
    </location>
</feature>
<dbReference type="AlphaFoldDB" id="A0A1G9XQ77"/>
<feature type="transmembrane region" description="Helical" evidence="1">
    <location>
        <begin position="64"/>
        <end position="86"/>
    </location>
</feature>